<sequence length="47" mass="5338">MGKCGGEDESRVKKKEMVRMVTENPNNQTDDLPMWIEALTRPRFAAG</sequence>
<gene>
    <name evidence="1" type="ORF">COLO4_08407</name>
</gene>
<evidence type="ECO:0000313" key="1">
    <source>
        <dbReference type="EMBL" id="OMP05989.1"/>
    </source>
</evidence>
<comment type="caution">
    <text evidence="1">The sequence shown here is derived from an EMBL/GenBank/DDBJ whole genome shotgun (WGS) entry which is preliminary data.</text>
</comment>
<organism evidence="1 2">
    <name type="scientific">Corchorus olitorius</name>
    <dbReference type="NCBI Taxonomy" id="93759"/>
    <lineage>
        <taxon>Eukaryota</taxon>
        <taxon>Viridiplantae</taxon>
        <taxon>Streptophyta</taxon>
        <taxon>Embryophyta</taxon>
        <taxon>Tracheophyta</taxon>
        <taxon>Spermatophyta</taxon>
        <taxon>Magnoliopsida</taxon>
        <taxon>eudicotyledons</taxon>
        <taxon>Gunneridae</taxon>
        <taxon>Pentapetalae</taxon>
        <taxon>rosids</taxon>
        <taxon>malvids</taxon>
        <taxon>Malvales</taxon>
        <taxon>Malvaceae</taxon>
        <taxon>Grewioideae</taxon>
        <taxon>Apeibeae</taxon>
        <taxon>Corchorus</taxon>
    </lineage>
</organism>
<proteinExistence type="predicted"/>
<protein>
    <submittedName>
        <fullName evidence="1">Uncharacterized protein</fullName>
    </submittedName>
</protein>
<dbReference type="EMBL" id="AWUE01013748">
    <property type="protein sequence ID" value="OMP05989.1"/>
    <property type="molecule type" value="Genomic_DNA"/>
</dbReference>
<accession>A0A1R3KG09</accession>
<keyword evidence="2" id="KW-1185">Reference proteome</keyword>
<name>A0A1R3KG09_9ROSI</name>
<dbReference type="Proteomes" id="UP000187203">
    <property type="component" value="Unassembled WGS sequence"/>
</dbReference>
<evidence type="ECO:0000313" key="2">
    <source>
        <dbReference type="Proteomes" id="UP000187203"/>
    </source>
</evidence>
<reference evidence="2" key="1">
    <citation type="submission" date="2013-09" db="EMBL/GenBank/DDBJ databases">
        <title>Corchorus olitorius genome sequencing.</title>
        <authorList>
            <person name="Alam M."/>
            <person name="Haque M.S."/>
            <person name="Islam M.S."/>
            <person name="Emdad E.M."/>
            <person name="Islam M.M."/>
            <person name="Ahmed B."/>
            <person name="Halim A."/>
            <person name="Hossen Q.M.M."/>
            <person name="Hossain M.Z."/>
            <person name="Ahmed R."/>
            <person name="Khan M.M."/>
            <person name="Islam R."/>
            <person name="Rashid M.M."/>
            <person name="Khan S.A."/>
            <person name="Rahman M.S."/>
            <person name="Alam M."/>
            <person name="Yahiya A.S."/>
            <person name="Khan M.S."/>
            <person name="Azam M.S."/>
            <person name="Haque T."/>
            <person name="Lashkar M.Z.H."/>
            <person name="Akhand A.I."/>
            <person name="Morshed G."/>
            <person name="Roy S."/>
            <person name="Uddin K.S."/>
            <person name="Rabeya T."/>
            <person name="Hossain A.S."/>
            <person name="Chowdhury A."/>
            <person name="Snigdha A.R."/>
            <person name="Mortoza M.S."/>
            <person name="Matin S.A."/>
            <person name="Hoque S.M.E."/>
            <person name="Islam M.K."/>
            <person name="Roy D.K."/>
            <person name="Haider R."/>
            <person name="Moosa M.M."/>
            <person name="Elias S.M."/>
            <person name="Hasan A.M."/>
            <person name="Jahan S."/>
            <person name="Shafiuddin M."/>
            <person name="Mahmood N."/>
            <person name="Shommy N.S."/>
        </authorList>
    </citation>
    <scope>NUCLEOTIDE SEQUENCE [LARGE SCALE GENOMIC DNA]</scope>
    <source>
        <strain evidence="2">cv. O-4</strain>
    </source>
</reference>
<dbReference type="AlphaFoldDB" id="A0A1R3KG09"/>